<feature type="transmembrane region" description="Helical" evidence="7">
    <location>
        <begin position="55"/>
        <end position="72"/>
    </location>
</feature>
<sequence length="454" mass="48622">MFRASRAWLPVERVRGRDRVTQATGCDAPSHPFLARDSILATVERTASTLLKTLVTLRWIAIAGQSLTVAIVTGGLGLALQASALWGGIAALAAFNGLAHWRATQVREPRVAEVLVHIGVDVAVLAWLIAWSGGIANPFASLFLLPIAFAALALPVRATGLVALMCTTGYAVSVVLGQPLPHMHGSLSGFDLHLWGMAANFLVSAAVLLYLFVRMSARLRRGEQELSSLRERFARNEGIIALATHAASVAHELNTPLATMTFMLDDLIDDDRDGALREDHRTLRSLVDVCRDRVHELAAPAGSGAEVGATALVELRRVIERWQLVRPSIALFRHGDVAGATHVDVAVGHLLQTLLNNAADAGEAVGVRRVDLTLDIREGMLHGEIRDYGAGLAEARMPLPSRMFASGKSHGLGVGLALSHATVERLEGDLYARETEGPGLCICFRLPLPAQDPA</sequence>
<evidence type="ECO:0000313" key="9">
    <source>
        <dbReference type="EMBL" id="SFN33902.1"/>
    </source>
</evidence>
<dbReference type="STRING" id="578942.SAMN05216289_11562"/>
<keyword evidence="4" id="KW-0547">Nucleotide-binding</keyword>
<evidence type="ECO:0000256" key="5">
    <source>
        <dbReference type="ARBA" id="ARBA00022777"/>
    </source>
</evidence>
<evidence type="ECO:0000256" key="7">
    <source>
        <dbReference type="SAM" id="Phobius"/>
    </source>
</evidence>
<feature type="transmembrane region" description="Helical" evidence="7">
    <location>
        <begin position="192"/>
        <end position="213"/>
    </location>
</feature>
<feature type="transmembrane region" description="Helical" evidence="7">
    <location>
        <begin position="111"/>
        <end position="129"/>
    </location>
</feature>
<dbReference type="Proteomes" id="UP000198575">
    <property type="component" value="Unassembled WGS sequence"/>
</dbReference>
<evidence type="ECO:0000256" key="1">
    <source>
        <dbReference type="ARBA" id="ARBA00000085"/>
    </source>
</evidence>
<evidence type="ECO:0000256" key="6">
    <source>
        <dbReference type="ARBA" id="ARBA00022840"/>
    </source>
</evidence>
<dbReference type="Gene3D" id="3.30.565.10">
    <property type="entry name" value="Histidine kinase-like ATPase, C-terminal domain"/>
    <property type="match status" value="1"/>
</dbReference>
<dbReference type="OrthoDB" id="9785252at2"/>
<keyword evidence="6" id="KW-0067">ATP-binding</keyword>
<evidence type="ECO:0000256" key="4">
    <source>
        <dbReference type="ARBA" id="ARBA00022741"/>
    </source>
</evidence>
<feature type="transmembrane region" description="Helical" evidence="7">
    <location>
        <begin position="135"/>
        <end position="154"/>
    </location>
</feature>
<dbReference type="InterPro" id="IPR005467">
    <property type="entry name" value="His_kinase_dom"/>
</dbReference>
<keyword evidence="7" id="KW-0812">Transmembrane</keyword>
<dbReference type="PANTHER" id="PTHR44936:SF10">
    <property type="entry name" value="SENSOR PROTEIN RSTB"/>
    <property type="match status" value="1"/>
</dbReference>
<gene>
    <name evidence="9" type="ORF">SAMN05216289_11562</name>
</gene>
<dbReference type="InterPro" id="IPR004358">
    <property type="entry name" value="Sig_transdc_His_kin-like_C"/>
</dbReference>
<dbReference type="Pfam" id="PF02518">
    <property type="entry name" value="HATPase_c"/>
    <property type="match status" value="1"/>
</dbReference>
<feature type="transmembrane region" description="Helical" evidence="7">
    <location>
        <begin position="161"/>
        <end position="180"/>
    </location>
</feature>
<dbReference type="InterPro" id="IPR050980">
    <property type="entry name" value="2C_sensor_his_kinase"/>
</dbReference>
<protein>
    <recommendedName>
        <fullName evidence="2">histidine kinase</fullName>
        <ecNumber evidence="2">2.7.13.3</ecNumber>
    </recommendedName>
</protein>
<dbReference type="SUPFAM" id="SSF47384">
    <property type="entry name" value="Homodimeric domain of signal transducing histidine kinase"/>
    <property type="match status" value="1"/>
</dbReference>
<dbReference type="FunFam" id="1.10.287.130:FF:000121">
    <property type="entry name" value="Histidine kinase sensor protein"/>
    <property type="match status" value="1"/>
</dbReference>
<dbReference type="GO" id="GO:0005524">
    <property type="term" value="F:ATP binding"/>
    <property type="evidence" value="ECO:0007669"/>
    <property type="project" value="UniProtKB-KW"/>
</dbReference>
<evidence type="ECO:0000256" key="2">
    <source>
        <dbReference type="ARBA" id="ARBA00012438"/>
    </source>
</evidence>
<name>A0A1I4Y737_9GAMM</name>
<keyword evidence="3" id="KW-0808">Transferase</keyword>
<evidence type="ECO:0000313" key="10">
    <source>
        <dbReference type="Proteomes" id="UP000198575"/>
    </source>
</evidence>
<dbReference type="InterPro" id="IPR003594">
    <property type="entry name" value="HATPase_dom"/>
</dbReference>
<reference evidence="9 10" key="1">
    <citation type="submission" date="2016-10" db="EMBL/GenBank/DDBJ databases">
        <authorList>
            <person name="de Groot N.N."/>
        </authorList>
    </citation>
    <scope>NUCLEOTIDE SEQUENCE [LARGE SCALE GENOMIC DNA]</scope>
    <source>
        <strain evidence="9 10">CGMCC 1.7659</strain>
    </source>
</reference>
<keyword evidence="10" id="KW-1185">Reference proteome</keyword>
<proteinExistence type="predicted"/>
<evidence type="ECO:0000256" key="3">
    <source>
        <dbReference type="ARBA" id="ARBA00022679"/>
    </source>
</evidence>
<dbReference type="GO" id="GO:0005886">
    <property type="term" value="C:plasma membrane"/>
    <property type="evidence" value="ECO:0007669"/>
    <property type="project" value="TreeGrafter"/>
</dbReference>
<dbReference type="SUPFAM" id="SSF55874">
    <property type="entry name" value="ATPase domain of HSP90 chaperone/DNA topoisomerase II/histidine kinase"/>
    <property type="match status" value="1"/>
</dbReference>
<dbReference type="EMBL" id="FOVF01000015">
    <property type="protein sequence ID" value="SFN33902.1"/>
    <property type="molecule type" value="Genomic_DNA"/>
</dbReference>
<dbReference type="PANTHER" id="PTHR44936">
    <property type="entry name" value="SENSOR PROTEIN CREC"/>
    <property type="match status" value="1"/>
</dbReference>
<feature type="transmembrane region" description="Helical" evidence="7">
    <location>
        <begin position="78"/>
        <end position="99"/>
    </location>
</feature>
<dbReference type="PRINTS" id="PR00344">
    <property type="entry name" value="BCTRLSENSOR"/>
</dbReference>
<evidence type="ECO:0000259" key="8">
    <source>
        <dbReference type="PROSITE" id="PS50109"/>
    </source>
</evidence>
<dbReference type="SMART" id="SM00387">
    <property type="entry name" value="HATPase_c"/>
    <property type="match status" value="1"/>
</dbReference>
<accession>A0A1I4Y737</accession>
<dbReference type="PROSITE" id="PS50109">
    <property type="entry name" value="HIS_KIN"/>
    <property type="match status" value="1"/>
</dbReference>
<dbReference type="InterPro" id="IPR036097">
    <property type="entry name" value="HisK_dim/P_sf"/>
</dbReference>
<dbReference type="Gene3D" id="1.10.287.130">
    <property type="match status" value="1"/>
</dbReference>
<dbReference type="AlphaFoldDB" id="A0A1I4Y737"/>
<comment type="catalytic activity">
    <reaction evidence="1">
        <text>ATP + protein L-histidine = ADP + protein N-phospho-L-histidine.</text>
        <dbReference type="EC" id="2.7.13.3"/>
    </reaction>
</comment>
<keyword evidence="5 9" id="KW-0418">Kinase</keyword>
<organism evidence="9 10">
    <name type="scientific">Dokdonella immobilis</name>
    <dbReference type="NCBI Taxonomy" id="578942"/>
    <lineage>
        <taxon>Bacteria</taxon>
        <taxon>Pseudomonadati</taxon>
        <taxon>Pseudomonadota</taxon>
        <taxon>Gammaproteobacteria</taxon>
        <taxon>Lysobacterales</taxon>
        <taxon>Rhodanobacteraceae</taxon>
        <taxon>Dokdonella</taxon>
    </lineage>
</organism>
<keyword evidence="7" id="KW-1133">Transmembrane helix</keyword>
<keyword evidence="7" id="KW-0472">Membrane</keyword>
<dbReference type="EC" id="2.7.13.3" evidence="2"/>
<feature type="domain" description="Histidine kinase" evidence="8">
    <location>
        <begin position="248"/>
        <end position="450"/>
    </location>
</feature>
<dbReference type="GO" id="GO:0000155">
    <property type="term" value="F:phosphorelay sensor kinase activity"/>
    <property type="evidence" value="ECO:0007669"/>
    <property type="project" value="InterPro"/>
</dbReference>
<dbReference type="InterPro" id="IPR036890">
    <property type="entry name" value="HATPase_C_sf"/>
</dbReference>